<dbReference type="Proteomes" id="UP000005239">
    <property type="component" value="Unassembled WGS sequence"/>
</dbReference>
<accession>A0A8R1YR74</accession>
<name>A0A2A6C8R7_PRIPA</name>
<gene>
    <name evidence="2" type="primary">WBGene00271875</name>
</gene>
<protein>
    <submittedName>
        <fullName evidence="2">Uncharacterized protein</fullName>
    </submittedName>
</protein>
<feature type="region of interest" description="Disordered" evidence="1">
    <location>
        <begin position="177"/>
        <end position="196"/>
    </location>
</feature>
<feature type="compositionally biased region" description="Polar residues" evidence="1">
    <location>
        <begin position="180"/>
        <end position="193"/>
    </location>
</feature>
<keyword evidence="3" id="KW-1185">Reference proteome</keyword>
<accession>A0A2A6C8R7</accession>
<dbReference type="EnsemblMetazoa" id="PPA33506.1">
    <property type="protein sequence ID" value="PPA33506.1"/>
    <property type="gene ID" value="WBGene00271875"/>
</dbReference>
<evidence type="ECO:0000313" key="2">
    <source>
        <dbReference type="EnsemblMetazoa" id="PPA33506.1"/>
    </source>
</evidence>
<feature type="region of interest" description="Disordered" evidence="1">
    <location>
        <begin position="139"/>
        <end position="160"/>
    </location>
</feature>
<reference evidence="3" key="1">
    <citation type="journal article" date="2008" name="Nat. Genet.">
        <title>The Pristionchus pacificus genome provides a unique perspective on nematode lifestyle and parasitism.</title>
        <authorList>
            <person name="Dieterich C."/>
            <person name="Clifton S.W."/>
            <person name="Schuster L.N."/>
            <person name="Chinwalla A."/>
            <person name="Delehaunty K."/>
            <person name="Dinkelacker I."/>
            <person name="Fulton L."/>
            <person name="Fulton R."/>
            <person name="Godfrey J."/>
            <person name="Minx P."/>
            <person name="Mitreva M."/>
            <person name="Roeseler W."/>
            <person name="Tian H."/>
            <person name="Witte H."/>
            <person name="Yang S.P."/>
            <person name="Wilson R.K."/>
            <person name="Sommer R.J."/>
        </authorList>
    </citation>
    <scope>NUCLEOTIDE SEQUENCE [LARGE SCALE GENOMIC DNA]</scope>
    <source>
        <strain evidence="3">PS312</strain>
    </source>
</reference>
<dbReference type="AlphaFoldDB" id="A0A2A6C8R7"/>
<evidence type="ECO:0000256" key="1">
    <source>
        <dbReference type="SAM" id="MobiDB-lite"/>
    </source>
</evidence>
<reference evidence="2" key="2">
    <citation type="submission" date="2022-06" db="UniProtKB">
        <authorList>
            <consortium name="EnsemblMetazoa"/>
        </authorList>
    </citation>
    <scope>IDENTIFICATION</scope>
    <source>
        <strain evidence="2">PS312</strain>
    </source>
</reference>
<sequence>MDEDPNDFDSDDEAILEMFGVRRNVDGRAVLTQESDSIPDDETGMLIQSDEEFDQFSDDEMANMEEKSIELSATDVILASCALAPENAGKLVLLLNLNNHIVGGHEYIPEGNASNFDIPIENECSEARDELDEVDVVTISETPKRSSERGLSQPPRKKIPKINRKLSIQRSSAFKMELTDSPTTQTERPSYTDLSGEKVQYQQYEVAAESSYPNGMMTQEMVANEATQSDSPLWFGKIMGAALEAIT</sequence>
<organism evidence="2 3">
    <name type="scientific">Pristionchus pacificus</name>
    <name type="common">Parasitic nematode worm</name>
    <dbReference type="NCBI Taxonomy" id="54126"/>
    <lineage>
        <taxon>Eukaryota</taxon>
        <taxon>Metazoa</taxon>
        <taxon>Ecdysozoa</taxon>
        <taxon>Nematoda</taxon>
        <taxon>Chromadorea</taxon>
        <taxon>Rhabditida</taxon>
        <taxon>Rhabditina</taxon>
        <taxon>Diplogasteromorpha</taxon>
        <taxon>Diplogasteroidea</taxon>
        <taxon>Neodiplogasteridae</taxon>
        <taxon>Pristionchus</taxon>
    </lineage>
</organism>
<evidence type="ECO:0000313" key="3">
    <source>
        <dbReference type="Proteomes" id="UP000005239"/>
    </source>
</evidence>
<proteinExistence type="predicted"/>